<gene>
    <name evidence="1" type="ORF">G3T16_09350</name>
</gene>
<organism evidence="1 2">
    <name type="scientific">Kineobactrum salinum</name>
    <dbReference type="NCBI Taxonomy" id="2708301"/>
    <lineage>
        <taxon>Bacteria</taxon>
        <taxon>Pseudomonadati</taxon>
        <taxon>Pseudomonadota</taxon>
        <taxon>Gammaproteobacteria</taxon>
        <taxon>Cellvibrionales</taxon>
        <taxon>Halieaceae</taxon>
        <taxon>Kineobactrum</taxon>
    </lineage>
</organism>
<dbReference type="SUPFAM" id="SSF52467">
    <property type="entry name" value="DHS-like NAD/FAD-binding domain"/>
    <property type="match status" value="1"/>
</dbReference>
<dbReference type="Pfam" id="PF13289">
    <property type="entry name" value="SIR2_2"/>
    <property type="match status" value="1"/>
</dbReference>
<proteinExistence type="predicted"/>
<accession>A0A6C0U0F7</accession>
<name>A0A6C0U0F7_9GAMM</name>
<dbReference type="RefSeq" id="WP_163494909.1">
    <property type="nucleotide sequence ID" value="NZ_CP048711.1"/>
</dbReference>
<dbReference type="AlphaFoldDB" id="A0A6C0U0F7"/>
<dbReference type="Gene3D" id="3.40.50.1220">
    <property type="entry name" value="TPP-binding domain"/>
    <property type="match status" value="1"/>
</dbReference>
<dbReference type="Proteomes" id="UP000477680">
    <property type="component" value="Chromosome"/>
</dbReference>
<sequence length="394" mass="44328">MPVFVTDGPDIPEHLLQAQEEGRLVFFCGPGVAVPAGLPDTRGLINKLYRTLDTTRTPVEQQAFRNRQFDAVLELLERRHPGQRHAVREALAAVLKPRWRKRGATDTHRALLQLATDREGTTRLVTSNVDHVFRRVIARDKLAVPELVAPQLPLPRPDRWHGLVYLHGLLEQQETQFNRLVLSSGDFGLAYLGERWAARFVSELLRHFTVCFIGYELHDPLLRYLMDALAADEAPAAQRSGAWVLASYREGTRERVELEWQSRGFAPLLYPLPRGRRRHEALYGTLQAWAASYRDGVRSRRMVIAQHAVAPPLTASRADHAVGRVLWALGDGEAARHFADLNPVPPLAWLEPLSAALFEARDLPGRGPGSRLTTRVRSVSACCTVPRRPRWVPG</sequence>
<dbReference type="InterPro" id="IPR029035">
    <property type="entry name" value="DHS-like_NAD/FAD-binding_dom"/>
</dbReference>
<dbReference type="EMBL" id="CP048711">
    <property type="protein sequence ID" value="QIB65580.1"/>
    <property type="molecule type" value="Genomic_DNA"/>
</dbReference>
<keyword evidence="2" id="KW-1185">Reference proteome</keyword>
<evidence type="ECO:0000313" key="2">
    <source>
        <dbReference type="Proteomes" id="UP000477680"/>
    </source>
</evidence>
<protein>
    <submittedName>
        <fullName evidence="1">Uncharacterized protein</fullName>
    </submittedName>
</protein>
<dbReference type="KEGG" id="kim:G3T16_09350"/>
<reference evidence="1 2" key="1">
    <citation type="submission" date="2020-02" db="EMBL/GenBank/DDBJ databases">
        <title>Genome sequencing for Kineobactrum sp. M2.</title>
        <authorList>
            <person name="Park S.-J."/>
        </authorList>
    </citation>
    <scope>NUCLEOTIDE SEQUENCE [LARGE SCALE GENOMIC DNA]</scope>
    <source>
        <strain evidence="1 2">M2</strain>
    </source>
</reference>
<evidence type="ECO:0000313" key="1">
    <source>
        <dbReference type="EMBL" id="QIB65580.1"/>
    </source>
</evidence>